<dbReference type="PROSITE" id="PS51212">
    <property type="entry name" value="WSC"/>
    <property type="match status" value="3"/>
</dbReference>
<dbReference type="SMART" id="SM00321">
    <property type="entry name" value="WSC"/>
    <property type="match status" value="3"/>
</dbReference>
<dbReference type="InterPro" id="IPR002889">
    <property type="entry name" value="WSC_carb-bd"/>
</dbReference>
<keyword evidence="3" id="KW-0732">Signal</keyword>
<feature type="compositionally biased region" description="Polar residues" evidence="7">
    <location>
        <begin position="672"/>
        <end position="689"/>
    </location>
</feature>
<accession>A0A9P5YI43</accession>
<feature type="domain" description="WSC" evidence="8">
    <location>
        <begin position="120"/>
        <end position="213"/>
    </location>
</feature>
<evidence type="ECO:0000259" key="8">
    <source>
        <dbReference type="PROSITE" id="PS51212"/>
    </source>
</evidence>
<feature type="domain" description="WSC" evidence="8">
    <location>
        <begin position="17"/>
        <end position="107"/>
    </location>
</feature>
<keyword evidence="2" id="KW-0812">Transmembrane</keyword>
<dbReference type="EMBL" id="MU150230">
    <property type="protein sequence ID" value="KAF9469422.1"/>
    <property type="molecule type" value="Genomic_DNA"/>
</dbReference>
<evidence type="ECO:0000256" key="1">
    <source>
        <dbReference type="ARBA" id="ARBA00004167"/>
    </source>
</evidence>
<comment type="subcellular location">
    <subcellularLocation>
        <location evidence="1">Membrane</location>
        <topology evidence="1">Single-pass membrane protein</topology>
    </subcellularLocation>
</comment>
<reference evidence="9" key="1">
    <citation type="submission" date="2020-11" db="EMBL/GenBank/DDBJ databases">
        <authorList>
            <consortium name="DOE Joint Genome Institute"/>
            <person name="Ahrendt S."/>
            <person name="Riley R."/>
            <person name="Andreopoulos W."/>
            <person name="Labutti K."/>
            <person name="Pangilinan J."/>
            <person name="Ruiz-Duenas F.J."/>
            <person name="Barrasa J.M."/>
            <person name="Sanchez-Garcia M."/>
            <person name="Camarero S."/>
            <person name="Miyauchi S."/>
            <person name="Serrano A."/>
            <person name="Linde D."/>
            <person name="Babiker R."/>
            <person name="Drula E."/>
            <person name="Ayuso-Fernandez I."/>
            <person name="Pacheco R."/>
            <person name="Padilla G."/>
            <person name="Ferreira P."/>
            <person name="Barriuso J."/>
            <person name="Kellner H."/>
            <person name="Castanera R."/>
            <person name="Alfaro M."/>
            <person name="Ramirez L."/>
            <person name="Pisabarro A.G."/>
            <person name="Kuo A."/>
            <person name="Tritt A."/>
            <person name="Lipzen A."/>
            <person name="He G."/>
            <person name="Yan M."/>
            <person name="Ng V."/>
            <person name="Cullen D."/>
            <person name="Martin F."/>
            <person name="Rosso M.-N."/>
            <person name="Henrissat B."/>
            <person name="Hibbett D."/>
            <person name="Martinez A.T."/>
            <person name="Grigoriev I.V."/>
        </authorList>
    </citation>
    <scope>NUCLEOTIDE SEQUENCE</scope>
    <source>
        <strain evidence="9">CBS 247.69</strain>
    </source>
</reference>
<evidence type="ECO:0000313" key="9">
    <source>
        <dbReference type="EMBL" id="KAF9469422.1"/>
    </source>
</evidence>
<evidence type="ECO:0000256" key="6">
    <source>
        <dbReference type="ARBA" id="ARBA00023180"/>
    </source>
</evidence>
<feature type="domain" description="WSC" evidence="8">
    <location>
        <begin position="230"/>
        <end position="323"/>
    </location>
</feature>
<evidence type="ECO:0000256" key="2">
    <source>
        <dbReference type="ARBA" id="ARBA00022692"/>
    </source>
</evidence>
<dbReference type="Proteomes" id="UP000807353">
    <property type="component" value="Unassembled WGS sequence"/>
</dbReference>
<evidence type="ECO:0000256" key="5">
    <source>
        <dbReference type="ARBA" id="ARBA00023136"/>
    </source>
</evidence>
<proteinExistence type="predicted"/>
<feature type="compositionally biased region" description="Polar residues" evidence="7">
    <location>
        <begin position="697"/>
        <end position="722"/>
    </location>
</feature>
<name>A0A9P5YI43_9AGAR</name>
<evidence type="ECO:0000313" key="10">
    <source>
        <dbReference type="Proteomes" id="UP000807353"/>
    </source>
</evidence>
<keyword evidence="6" id="KW-0325">Glycoprotein</keyword>
<evidence type="ECO:0000256" key="7">
    <source>
        <dbReference type="SAM" id="MobiDB-lite"/>
    </source>
</evidence>
<dbReference type="AlphaFoldDB" id="A0A9P5YI43"/>
<feature type="compositionally biased region" description="Polar residues" evidence="7">
    <location>
        <begin position="609"/>
        <end position="630"/>
    </location>
</feature>
<keyword evidence="10" id="KW-1185">Reference proteome</keyword>
<dbReference type="OrthoDB" id="3250313at2759"/>
<gene>
    <name evidence="9" type="ORF">BDZ94DRAFT_1317322</name>
</gene>
<comment type="caution">
    <text evidence="9">The sequence shown here is derived from an EMBL/GenBank/DDBJ whole genome shotgun (WGS) entry which is preliminary data.</text>
</comment>
<keyword evidence="4" id="KW-1133">Transmembrane helix</keyword>
<sequence>MCVPVAVAQVVVPSYRTWASPHCYDVNPKPLLVTIGFADSYMTLATCLDEAAYHGYLYAGIHNGKTCFAGNVTRAPLVPLSYCNKACVSDPAQVCGGENSTIIYRNGPNFVPVPYINLSGWNWLGCSVDSPTGSSLRHGVGGFPSTDTSHCLSKCVGFKLVGIRNGNQCFCGNALLNDTPLLRSFGGPCNTGCEENPREECGGPNAHTVYRHGLDPITSGPGKIIQSYDGWTVSNCFTDMGSNRTLSNSVNFREDMTLEQCLNSCKAQGFRLAGVEYGQECYCGNAIQPPGAVVTSGCDAMQCVSNAGQLCGGPDRLLVYELTNSMHSDASALPTHALFSHILSNISKGRHPTCPTHKPTPHAHVLRTRNFSVLKPAVEKAWKELGRQGDVNPDFRRHDGVGPSPAFCKKVIRDVLDAFSKDDWEEIYQEIEDEWDLTKGKYLDEIMELYGEHDSAGLVYSLFDVLHPLLNSLGTLTGMSFTLWAGGPFSEGIGLIKFVPPFHVFLFYGLIDVFESVSSEFKMNAPLIVPLTQGNQFTRIAQGWMGTAQSDFLEQCAEATEATIIDYYDKFMYDSPASDGSTTTQEHHEIISAPDGAESDQPTPAKPSQPHNTSPASSNTQPLHNLQIAGTTPKRKKVLDSMPPFLLPPRKKQRTSTTTRSTSPPVVRENPQDLNSAQPPSINFPSGSSLEEDSGCSAGTATDPFSHSKGPTESASPNTTCSTQIGQNQLLAKPVHPERQCISTSASVRQALTLASINTTIKNMPTYLKWLSTVLPGIVEIDLGPQYLHIVKCLIELETLHDFNIKNGPRLMFINRPEEVKKWITNGRRCSYRVEIEDLSQYTALWWRWWRSLQPKWRKYDSAGIPISMVPSGKVEDWDVLFVPGVNGLLSVVASLYWWGCAVARGKGKAKEDGRGWDEAARDCEWVMERLIMAMKRKRRSSCDEFERD</sequence>
<dbReference type="PANTHER" id="PTHR24269">
    <property type="entry name" value="KREMEN PROTEIN"/>
    <property type="match status" value="1"/>
</dbReference>
<protein>
    <recommendedName>
        <fullName evidence="8">WSC domain-containing protein</fullName>
    </recommendedName>
</protein>
<dbReference type="PANTHER" id="PTHR24269:SF16">
    <property type="entry name" value="PROTEIN SLG1"/>
    <property type="match status" value="1"/>
</dbReference>
<dbReference type="Pfam" id="PF01822">
    <property type="entry name" value="WSC"/>
    <property type="match status" value="3"/>
</dbReference>
<feature type="region of interest" description="Disordered" evidence="7">
    <location>
        <begin position="594"/>
        <end position="722"/>
    </location>
</feature>
<evidence type="ECO:0000256" key="4">
    <source>
        <dbReference type="ARBA" id="ARBA00022989"/>
    </source>
</evidence>
<dbReference type="GO" id="GO:0005886">
    <property type="term" value="C:plasma membrane"/>
    <property type="evidence" value="ECO:0007669"/>
    <property type="project" value="TreeGrafter"/>
</dbReference>
<feature type="compositionally biased region" description="Low complexity" evidence="7">
    <location>
        <begin position="655"/>
        <end position="668"/>
    </location>
</feature>
<organism evidence="9 10">
    <name type="scientific">Collybia nuda</name>
    <dbReference type="NCBI Taxonomy" id="64659"/>
    <lineage>
        <taxon>Eukaryota</taxon>
        <taxon>Fungi</taxon>
        <taxon>Dikarya</taxon>
        <taxon>Basidiomycota</taxon>
        <taxon>Agaricomycotina</taxon>
        <taxon>Agaricomycetes</taxon>
        <taxon>Agaricomycetidae</taxon>
        <taxon>Agaricales</taxon>
        <taxon>Tricholomatineae</taxon>
        <taxon>Clitocybaceae</taxon>
        <taxon>Collybia</taxon>
    </lineage>
</organism>
<keyword evidence="5" id="KW-0472">Membrane</keyword>
<evidence type="ECO:0000256" key="3">
    <source>
        <dbReference type="ARBA" id="ARBA00022729"/>
    </source>
</evidence>
<dbReference type="InterPro" id="IPR051836">
    <property type="entry name" value="Kremen_rcpt"/>
</dbReference>